<dbReference type="PANTHER" id="PTHR27008">
    <property type="entry name" value="OS04G0122200 PROTEIN"/>
    <property type="match status" value="1"/>
</dbReference>
<dbReference type="SUPFAM" id="SSF52058">
    <property type="entry name" value="L domain-like"/>
    <property type="match status" value="1"/>
</dbReference>
<dbReference type="FunFam" id="1.10.510.10:FF:001023">
    <property type="entry name" value="Os07g0541700 protein"/>
    <property type="match status" value="1"/>
</dbReference>
<dbReference type="Gene3D" id="3.80.10.10">
    <property type="entry name" value="Ribonuclease Inhibitor"/>
    <property type="match status" value="1"/>
</dbReference>
<evidence type="ECO:0000256" key="4">
    <source>
        <dbReference type="ARBA" id="ARBA00022527"/>
    </source>
</evidence>
<feature type="binding site" evidence="18">
    <location>
        <position position="333"/>
    </location>
    <ligand>
        <name>ATP</name>
        <dbReference type="ChEBI" id="CHEBI:30616"/>
    </ligand>
</feature>
<evidence type="ECO:0000256" key="7">
    <source>
        <dbReference type="ARBA" id="ARBA00022692"/>
    </source>
</evidence>
<keyword evidence="9" id="KW-0677">Repeat</keyword>
<keyword evidence="8" id="KW-0732">Signal</keyword>
<dbReference type="InterPro" id="IPR051809">
    <property type="entry name" value="Plant_receptor-like_S/T_kinase"/>
</dbReference>
<feature type="non-terminal residue" evidence="21">
    <location>
        <position position="581"/>
    </location>
</feature>
<feature type="domain" description="Protein kinase" evidence="20">
    <location>
        <begin position="305"/>
        <end position="576"/>
    </location>
</feature>
<dbReference type="InterPro" id="IPR032675">
    <property type="entry name" value="LRR_dom_sf"/>
</dbReference>
<dbReference type="GO" id="GO:0016020">
    <property type="term" value="C:membrane"/>
    <property type="evidence" value="ECO:0007669"/>
    <property type="project" value="UniProtKB-SubCell"/>
</dbReference>
<keyword evidence="14 19" id="KW-0472">Membrane</keyword>
<evidence type="ECO:0000259" key="20">
    <source>
        <dbReference type="PROSITE" id="PS50011"/>
    </source>
</evidence>
<dbReference type="SMART" id="SM00220">
    <property type="entry name" value="S_TKc"/>
    <property type="match status" value="1"/>
</dbReference>
<name>A0A7J9E267_9ROSI</name>
<evidence type="ECO:0000256" key="12">
    <source>
        <dbReference type="ARBA" id="ARBA00022840"/>
    </source>
</evidence>
<dbReference type="InterPro" id="IPR001611">
    <property type="entry name" value="Leu-rich_rpt"/>
</dbReference>
<evidence type="ECO:0000256" key="17">
    <source>
        <dbReference type="ARBA" id="ARBA00048679"/>
    </source>
</evidence>
<keyword evidence="11" id="KW-0418">Kinase</keyword>
<dbReference type="Gene3D" id="3.30.200.20">
    <property type="entry name" value="Phosphorylase Kinase, domain 1"/>
    <property type="match status" value="1"/>
</dbReference>
<keyword evidence="7 19" id="KW-0812">Transmembrane</keyword>
<gene>
    <name evidence="21" type="ORF">Gotri_016070</name>
</gene>
<accession>A0A7J9E267</accession>
<dbReference type="Gene3D" id="1.10.510.10">
    <property type="entry name" value="Transferase(Phosphotransferase) domain 1"/>
    <property type="match status" value="2"/>
</dbReference>
<organism evidence="21 22">
    <name type="scientific">Gossypium trilobum</name>
    <dbReference type="NCBI Taxonomy" id="34281"/>
    <lineage>
        <taxon>Eukaryota</taxon>
        <taxon>Viridiplantae</taxon>
        <taxon>Streptophyta</taxon>
        <taxon>Embryophyta</taxon>
        <taxon>Tracheophyta</taxon>
        <taxon>Spermatophyta</taxon>
        <taxon>Magnoliopsida</taxon>
        <taxon>eudicotyledons</taxon>
        <taxon>Gunneridae</taxon>
        <taxon>Pentapetalae</taxon>
        <taxon>rosids</taxon>
        <taxon>malvids</taxon>
        <taxon>Malvales</taxon>
        <taxon>Malvaceae</taxon>
        <taxon>Malvoideae</taxon>
        <taxon>Gossypium</taxon>
    </lineage>
</organism>
<keyword evidence="4" id="KW-0723">Serine/threonine-protein kinase</keyword>
<evidence type="ECO:0000313" key="22">
    <source>
        <dbReference type="Proteomes" id="UP000593568"/>
    </source>
</evidence>
<evidence type="ECO:0000256" key="3">
    <source>
        <dbReference type="ARBA" id="ARBA00012513"/>
    </source>
</evidence>
<keyword evidence="10 18" id="KW-0547">Nucleotide-binding</keyword>
<keyword evidence="13 19" id="KW-1133">Transmembrane helix</keyword>
<dbReference type="InterPro" id="IPR008271">
    <property type="entry name" value="Ser/Thr_kinase_AS"/>
</dbReference>
<evidence type="ECO:0000256" key="10">
    <source>
        <dbReference type="ARBA" id="ARBA00022741"/>
    </source>
</evidence>
<evidence type="ECO:0000256" key="19">
    <source>
        <dbReference type="SAM" id="Phobius"/>
    </source>
</evidence>
<evidence type="ECO:0000256" key="5">
    <source>
        <dbReference type="ARBA" id="ARBA00022614"/>
    </source>
</evidence>
<dbReference type="Pfam" id="PF00560">
    <property type="entry name" value="LRR_1"/>
    <property type="match status" value="3"/>
</dbReference>
<dbReference type="AlphaFoldDB" id="A0A7J9E267"/>
<dbReference type="PROSITE" id="PS00108">
    <property type="entry name" value="PROTEIN_KINASE_ST"/>
    <property type="match status" value="1"/>
</dbReference>
<proteinExistence type="inferred from homology"/>
<keyword evidence="15" id="KW-0325">Glycoprotein</keyword>
<dbReference type="EC" id="2.7.11.1" evidence="3"/>
<keyword evidence="5" id="KW-0433">Leucine-rich repeat</keyword>
<evidence type="ECO:0000256" key="16">
    <source>
        <dbReference type="ARBA" id="ARBA00047899"/>
    </source>
</evidence>
<dbReference type="FunFam" id="3.30.200.20:FF:000432">
    <property type="entry name" value="LRR receptor-like serine/threonine-protein kinase EFR"/>
    <property type="match status" value="1"/>
</dbReference>
<comment type="catalytic activity">
    <reaction evidence="17">
        <text>L-seryl-[protein] + ATP = O-phospho-L-seryl-[protein] + ADP + H(+)</text>
        <dbReference type="Rhea" id="RHEA:17989"/>
        <dbReference type="Rhea" id="RHEA-COMP:9863"/>
        <dbReference type="Rhea" id="RHEA-COMP:11604"/>
        <dbReference type="ChEBI" id="CHEBI:15378"/>
        <dbReference type="ChEBI" id="CHEBI:29999"/>
        <dbReference type="ChEBI" id="CHEBI:30616"/>
        <dbReference type="ChEBI" id="CHEBI:83421"/>
        <dbReference type="ChEBI" id="CHEBI:456216"/>
        <dbReference type="EC" id="2.7.11.1"/>
    </reaction>
</comment>
<evidence type="ECO:0000256" key="15">
    <source>
        <dbReference type="ARBA" id="ARBA00023180"/>
    </source>
</evidence>
<reference evidence="21 22" key="1">
    <citation type="journal article" date="2019" name="Genome Biol. Evol.">
        <title>Insights into the evolution of the New World diploid cottons (Gossypium, subgenus Houzingenia) based on genome sequencing.</title>
        <authorList>
            <person name="Grover C.E."/>
            <person name="Arick M.A. 2nd"/>
            <person name="Thrash A."/>
            <person name="Conover J.L."/>
            <person name="Sanders W.S."/>
            <person name="Peterson D.G."/>
            <person name="Frelichowski J.E."/>
            <person name="Scheffler J.A."/>
            <person name="Scheffler B.E."/>
            <person name="Wendel J.F."/>
        </authorList>
    </citation>
    <scope>NUCLEOTIDE SEQUENCE [LARGE SCALE GENOMIC DNA]</scope>
    <source>
        <strain evidence="21">8</strain>
        <tissue evidence="21">Leaf</tissue>
    </source>
</reference>
<dbReference type="FunFam" id="3.80.10.10:FF:000041">
    <property type="entry name" value="LRR receptor-like serine/threonine-protein kinase ERECTA"/>
    <property type="match status" value="1"/>
</dbReference>
<comment type="caution">
    <text evidence="21">The sequence shown here is derived from an EMBL/GenBank/DDBJ whole genome shotgun (WGS) entry which is preliminary data.</text>
</comment>
<keyword evidence="22" id="KW-1185">Reference proteome</keyword>
<protein>
    <recommendedName>
        <fullName evidence="3">non-specific serine/threonine protein kinase</fullName>
        <ecNumber evidence="3">2.7.11.1</ecNumber>
    </recommendedName>
</protein>
<dbReference type="EMBL" id="JABEZW010000006">
    <property type="protein sequence ID" value="MBA0767123.1"/>
    <property type="molecule type" value="Genomic_DNA"/>
</dbReference>
<comment type="similarity">
    <text evidence="2">Belongs to the RLP family.</text>
</comment>
<evidence type="ECO:0000313" key="21">
    <source>
        <dbReference type="EMBL" id="MBA0767123.1"/>
    </source>
</evidence>
<evidence type="ECO:0000256" key="13">
    <source>
        <dbReference type="ARBA" id="ARBA00022989"/>
    </source>
</evidence>
<dbReference type="Proteomes" id="UP000593568">
    <property type="component" value="Unassembled WGS sequence"/>
</dbReference>
<comment type="catalytic activity">
    <reaction evidence="16">
        <text>L-threonyl-[protein] + ATP = O-phospho-L-threonyl-[protein] + ADP + H(+)</text>
        <dbReference type="Rhea" id="RHEA:46608"/>
        <dbReference type="Rhea" id="RHEA-COMP:11060"/>
        <dbReference type="Rhea" id="RHEA-COMP:11605"/>
        <dbReference type="ChEBI" id="CHEBI:15378"/>
        <dbReference type="ChEBI" id="CHEBI:30013"/>
        <dbReference type="ChEBI" id="CHEBI:30616"/>
        <dbReference type="ChEBI" id="CHEBI:61977"/>
        <dbReference type="ChEBI" id="CHEBI:456216"/>
        <dbReference type="EC" id="2.7.11.1"/>
    </reaction>
</comment>
<keyword evidence="12 18" id="KW-0067">ATP-binding</keyword>
<dbReference type="InterPro" id="IPR011009">
    <property type="entry name" value="Kinase-like_dom_sf"/>
</dbReference>
<dbReference type="SUPFAM" id="SSF56112">
    <property type="entry name" value="Protein kinase-like (PK-like)"/>
    <property type="match status" value="1"/>
</dbReference>
<dbReference type="PANTHER" id="PTHR27008:SF499">
    <property type="entry name" value="OS06G0581500 PROTEIN"/>
    <property type="match status" value="1"/>
</dbReference>
<feature type="transmembrane region" description="Helical" evidence="19">
    <location>
        <begin position="250"/>
        <end position="273"/>
    </location>
</feature>
<dbReference type="GO" id="GO:0005524">
    <property type="term" value="F:ATP binding"/>
    <property type="evidence" value="ECO:0007669"/>
    <property type="project" value="UniProtKB-UniRule"/>
</dbReference>
<evidence type="ECO:0000256" key="6">
    <source>
        <dbReference type="ARBA" id="ARBA00022679"/>
    </source>
</evidence>
<dbReference type="PROSITE" id="PS00107">
    <property type="entry name" value="PROTEIN_KINASE_ATP"/>
    <property type="match status" value="1"/>
</dbReference>
<evidence type="ECO:0000256" key="14">
    <source>
        <dbReference type="ARBA" id="ARBA00023136"/>
    </source>
</evidence>
<sequence length="581" mass="63907">LTLPNIQVFRISANHLSGVIPVSLSNASNLEFLELSENKFSGGVPAVLGYLKKLSWLGVIGNNLGKGQANELSFTTSLVNQTQLIELNLDGNNFGGQIPSSLANLSTHLQAFEQNNLQGSIPSSLGNCKNLFLLRLYSNELNGTIPPELVSLPSLSKSLDLDQNRLIGPLLMEVGNLKTLVKLNVSHNELSGEIPSSLGGDVPVGRVFNNVTALSLVGNDKLCGGIPKLQLPSCLLKKPRRKNMSLPLKLTISLIFGLVGLFLILFAMLFYLFKMQRKCSSTKSSLLDPFMKISYDDLLKATDVFSSGNLIGIGSFGSVYKGVLEDQTYVAMKVLNLQRIRASKSFFSECKALRNIRHRNLVKILTACSSVDYQGKEFKALVYEFMPNKSLETWLHSPLDEEQEQPRSLSLCQRLNIITDVAAAVDYLHHHCELPIIHCDIKPSNVLLDDSMTAHLGDFSLARIIADSNSEVISDQTSSVGLKGTIGYAAPGKRPTDDMFRDGLNLHKLVQMCLDENVEDMVDPTLVLGEAAAEPRPHLKGINECLISLLRIGEACSRELPRDRMEIHDALNHLLKLKTMF</sequence>
<comment type="subcellular location">
    <subcellularLocation>
        <location evidence="1">Membrane</location>
        <topology evidence="1">Single-pass type I membrane protein</topology>
    </subcellularLocation>
</comment>
<dbReference type="GO" id="GO:0004674">
    <property type="term" value="F:protein serine/threonine kinase activity"/>
    <property type="evidence" value="ECO:0007669"/>
    <property type="project" value="UniProtKB-KW"/>
</dbReference>
<evidence type="ECO:0000256" key="8">
    <source>
        <dbReference type="ARBA" id="ARBA00022729"/>
    </source>
</evidence>
<evidence type="ECO:0000256" key="1">
    <source>
        <dbReference type="ARBA" id="ARBA00004479"/>
    </source>
</evidence>
<evidence type="ECO:0000256" key="2">
    <source>
        <dbReference type="ARBA" id="ARBA00009592"/>
    </source>
</evidence>
<evidence type="ECO:0000256" key="9">
    <source>
        <dbReference type="ARBA" id="ARBA00022737"/>
    </source>
</evidence>
<evidence type="ECO:0000256" key="11">
    <source>
        <dbReference type="ARBA" id="ARBA00022777"/>
    </source>
</evidence>
<dbReference type="PROSITE" id="PS50011">
    <property type="entry name" value="PROTEIN_KINASE_DOM"/>
    <property type="match status" value="1"/>
</dbReference>
<evidence type="ECO:0000256" key="18">
    <source>
        <dbReference type="PROSITE-ProRule" id="PRU10141"/>
    </source>
</evidence>
<keyword evidence="6" id="KW-0808">Transferase</keyword>
<dbReference type="Pfam" id="PF00069">
    <property type="entry name" value="Pkinase"/>
    <property type="match status" value="1"/>
</dbReference>
<dbReference type="InterPro" id="IPR000719">
    <property type="entry name" value="Prot_kinase_dom"/>
</dbReference>
<dbReference type="InterPro" id="IPR017441">
    <property type="entry name" value="Protein_kinase_ATP_BS"/>
</dbReference>